<protein>
    <submittedName>
        <fullName evidence="1">Uncharacterized protein</fullName>
    </submittedName>
</protein>
<evidence type="ECO:0000313" key="2">
    <source>
        <dbReference type="Proteomes" id="UP000028582"/>
    </source>
</evidence>
<organism evidence="1 2">
    <name type="scientific">Phytophthora nicotianae P1976</name>
    <dbReference type="NCBI Taxonomy" id="1317066"/>
    <lineage>
        <taxon>Eukaryota</taxon>
        <taxon>Sar</taxon>
        <taxon>Stramenopiles</taxon>
        <taxon>Oomycota</taxon>
        <taxon>Peronosporomycetes</taxon>
        <taxon>Peronosporales</taxon>
        <taxon>Peronosporaceae</taxon>
        <taxon>Phytophthora</taxon>
    </lineage>
</organism>
<accession>A0A081AYZ4</accession>
<evidence type="ECO:0000313" key="1">
    <source>
        <dbReference type="EMBL" id="ETO84105.1"/>
    </source>
</evidence>
<reference evidence="1 2" key="1">
    <citation type="submission" date="2013-11" db="EMBL/GenBank/DDBJ databases">
        <title>The Genome Sequence of Phytophthora parasitica P1976.</title>
        <authorList>
            <consortium name="The Broad Institute Genomics Platform"/>
            <person name="Russ C."/>
            <person name="Tyler B."/>
            <person name="Panabieres F."/>
            <person name="Shan W."/>
            <person name="Tripathy S."/>
            <person name="Grunwald N."/>
            <person name="Machado M."/>
            <person name="Johnson C.S."/>
            <person name="Walker B."/>
            <person name="Young S."/>
            <person name="Zeng Q."/>
            <person name="Gargeya S."/>
            <person name="Fitzgerald M."/>
            <person name="Haas B."/>
            <person name="Abouelleil A."/>
            <person name="Allen A.W."/>
            <person name="Alvarado L."/>
            <person name="Arachchi H.M."/>
            <person name="Berlin A.M."/>
            <person name="Chapman S.B."/>
            <person name="Gainer-Dewar J."/>
            <person name="Goldberg J."/>
            <person name="Griggs A."/>
            <person name="Gujja S."/>
            <person name="Hansen M."/>
            <person name="Howarth C."/>
            <person name="Imamovic A."/>
            <person name="Ireland A."/>
            <person name="Larimer J."/>
            <person name="McCowan C."/>
            <person name="Murphy C."/>
            <person name="Pearson M."/>
            <person name="Poon T.W."/>
            <person name="Priest M."/>
            <person name="Roberts A."/>
            <person name="Saif S."/>
            <person name="Shea T."/>
            <person name="Sisk P."/>
            <person name="Sykes S."/>
            <person name="Wortman J."/>
            <person name="Nusbaum C."/>
            <person name="Birren B."/>
        </authorList>
    </citation>
    <scope>NUCLEOTIDE SEQUENCE [LARGE SCALE GENOMIC DNA]</scope>
    <source>
        <strain evidence="1 2">P1976</strain>
    </source>
</reference>
<proteinExistence type="predicted"/>
<sequence length="220" mass="25722">MSRALDDLFRMDPDIGEKVQYLRTASRKPEYDKLSSDDHDAINTLVHNMLYAMSEEIYDTNWASMKTQNWVHLILRRARLAHLRVHTNNHLETWLGHFKDGVHPNMTMTDTVASDDRTRSEYAFDKIRIGVLVKRNYDEEISQVLRLTSHFVAEHVEKEYVNGVSKADLFKIDTESKSGLWRPWETQGTLRGTGHVEMHLFLPMRHDITMPARKFVAKAR</sequence>
<gene>
    <name evidence="1" type="ORF">F444_01956</name>
</gene>
<dbReference type="Proteomes" id="UP000028582">
    <property type="component" value="Unassembled WGS sequence"/>
</dbReference>
<name>A0A081AYZ4_PHYNI</name>
<comment type="caution">
    <text evidence="1">The sequence shown here is derived from an EMBL/GenBank/DDBJ whole genome shotgun (WGS) entry which is preliminary data.</text>
</comment>
<dbReference type="AlphaFoldDB" id="A0A081AYZ4"/>
<dbReference type="EMBL" id="ANJA01000361">
    <property type="protein sequence ID" value="ETO84105.1"/>
    <property type="molecule type" value="Genomic_DNA"/>
</dbReference>